<feature type="domain" description="PAC" evidence="12">
    <location>
        <begin position="356"/>
        <end position="406"/>
    </location>
</feature>
<dbReference type="InterPro" id="IPR000700">
    <property type="entry name" value="PAS-assoc_C"/>
</dbReference>
<dbReference type="SMART" id="SM00388">
    <property type="entry name" value="HisKA"/>
    <property type="match status" value="1"/>
</dbReference>
<dbReference type="Pfam" id="PF08447">
    <property type="entry name" value="PAS_3"/>
    <property type="match status" value="1"/>
</dbReference>
<evidence type="ECO:0000313" key="13">
    <source>
        <dbReference type="EMBL" id="TWE02591.1"/>
    </source>
</evidence>
<organism evidence="13 14">
    <name type="scientific">Neobacillus bataviensis</name>
    <dbReference type="NCBI Taxonomy" id="220685"/>
    <lineage>
        <taxon>Bacteria</taxon>
        <taxon>Bacillati</taxon>
        <taxon>Bacillota</taxon>
        <taxon>Bacilli</taxon>
        <taxon>Bacillales</taxon>
        <taxon>Bacillaceae</taxon>
        <taxon>Neobacillus</taxon>
    </lineage>
</organism>
<dbReference type="Gene3D" id="1.10.287.130">
    <property type="match status" value="1"/>
</dbReference>
<dbReference type="InterPro" id="IPR003594">
    <property type="entry name" value="HATPase_dom"/>
</dbReference>
<feature type="domain" description="Histidine kinase" evidence="10">
    <location>
        <begin position="419"/>
        <end position="623"/>
    </location>
</feature>
<evidence type="ECO:0000259" key="12">
    <source>
        <dbReference type="PROSITE" id="PS50113"/>
    </source>
</evidence>
<feature type="domain" description="PAC" evidence="12">
    <location>
        <begin position="104"/>
        <end position="155"/>
    </location>
</feature>
<feature type="domain" description="PAS" evidence="11">
    <location>
        <begin position="155"/>
        <end position="226"/>
    </location>
</feature>
<evidence type="ECO:0000259" key="10">
    <source>
        <dbReference type="PROSITE" id="PS50109"/>
    </source>
</evidence>
<dbReference type="Pfam" id="PF02518">
    <property type="entry name" value="HATPase_c"/>
    <property type="match status" value="1"/>
</dbReference>
<evidence type="ECO:0000256" key="4">
    <source>
        <dbReference type="ARBA" id="ARBA00022679"/>
    </source>
</evidence>
<feature type="domain" description="PAS" evidence="11">
    <location>
        <begin position="32"/>
        <end position="73"/>
    </location>
</feature>
<accession>A0A561DGT5</accession>
<evidence type="ECO:0000256" key="6">
    <source>
        <dbReference type="ARBA" id="ARBA00022777"/>
    </source>
</evidence>
<dbReference type="Proteomes" id="UP000319671">
    <property type="component" value="Unassembled WGS sequence"/>
</dbReference>
<dbReference type="PRINTS" id="PR00344">
    <property type="entry name" value="BCTRLSENSOR"/>
</dbReference>
<dbReference type="SMART" id="SM00086">
    <property type="entry name" value="PAC"/>
    <property type="match status" value="3"/>
</dbReference>
<dbReference type="InterPro" id="IPR004358">
    <property type="entry name" value="Sig_transdc_His_kin-like_C"/>
</dbReference>
<comment type="catalytic activity">
    <reaction evidence="1">
        <text>ATP + protein L-histidine = ADP + protein N-phospho-L-histidine.</text>
        <dbReference type="EC" id="2.7.13.3"/>
    </reaction>
</comment>
<keyword evidence="7" id="KW-0067">ATP-binding</keyword>
<dbReference type="NCBIfam" id="TIGR00229">
    <property type="entry name" value="sensory_box"/>
    <property type="match status" value="3"/>
</dbReference>
<evidence type="ECO:0000256" key="1">
    <source>
        <dbReference type="ARBA" id="ARBA00000085"/>
    </source>
</evidence>
<dbReference type="InterPro" id="IPR000014">
    <property type="entry name" value="PAS"/>
</dbReference>
<dbReference type="PROSITE" id="PS50113">
    <property type="entry name" value="PAC"/>
    <property type="match status" value="3"/>
</dbReference>
<dbReference type="InterPro" id="IPR005467">
    <property type="entry name" value="His_kinase_dom"/>
</dbReference>
<dbReference type="Gene3D" id="3.30.565.10">
    <property type="entry name" value="Histidine kinase-like ATPase, C-terminal domain"/>
    <property type="match status" value="1"/>
</dbReference>
<dbReference type="SMART" id="SM00387">
    <property type="entry name" value="HATPase_c"/>
    <property type="match status" value="1"/>
</dbReference>
<dbReference type="PROSITE" id="PS50112">
    <property type="entry name" value="PAS"/>
    <property type="match status" value="3"/>
</dbReference>
<dbReference type="CDD" id="cd00130">
    <property type="entry name" value="PAS"/>
    <property type="match status" value="3"/>
</dbReference>
<dbReference type="GO" id="GO:0000155">
    <property type="term" value="F:phosphorelay sensor kinase activity"/>
    <property type="evidence" value="ECO:0007669"/>
    <property type="project" value="InterPro"/>
</dbReference>
<evidence type="ECO:0000313" key="14">
    <source>
        <dbReference type="Proteomes" id="UP000319671"/>
    </source>
</evidence>
<dbReference type="PANTHER" id="PTHR43065">
    <property type="entry name" value="SENSOR HISTIDINE KINASE"/>
    <property type="match status" value="1"/>
</dbReference>
<keyword evidence="5" id="KW-0547">Nucleotide-binding</keyword>
<dbReference type="GO" id="GO:0030435">
    <property type="term" value="P:sporulation resulting in formation of a cellular spore"/>
    <property type="evidence" value="ECO:0007669"/>
    <property type="project" value="UniProtKB-KW"/>
</dbReference>
<evidence type="ECO:0000256" key="9">
    <source>
        <dbReference type="ARBA" id="ARBA00023012"/>
    </source>
</evidence>
<proteinExistence type="predicted"/>
<name>A0A561DGT5_9BACI</name>
<evidence type="ECO:0000256" key="5">
    <source>
        <dbReference type="ARBA" id="ARBA00022741"/>
    </source>
</evidence>
<dbReference type="InterPro" id="IPR035965">
    <property type="entry name" value="PAS-like_dom_sf"/>
</dbReference>
<dbReference type="PANTHER" id="PTHR43065:SF34">
    <property type="entry name" value="SPORULATION KINASE A"/>
    <property type="match status" value="1"/>
</dbReference>
<dbReference type="Gene3D" id="3.30.450.20">
    <property type="entry name" value="PAS domain"/>
    <property type="match status" value="3"/>
</dbReference>
<keyword evidence="6 13" id="KW-0418">Kinase</keyword>
<keyword evidence="4" id="KW-0808">Transferase</keyword>
<dbReference type="Pfam" id="PF13426">
    <property type="entry name" value="PAS_9"/>
    <property type="match status" value="2"/>
</dbReference>
<dbReference type="SUPFAM" id="SSF47384">
    <property type="entry name" value="Homodimeric domain of signal transducing histidine kinase"/>
    <property type="match status" value="1"/>
</dbReference>
<dbReference type="SUPFAM" id="SSF55785">
    <property type="entry name" value="PYP-like sensor domain (PAS domain)"/>
    <property type="match status" value="3"/>
</dbReference>
<evidence type="ECO:0000256" key="7">
    <source>
        <dbReference type="ARBA" id="ARBA00022840"/>
    </source>
</evidence>
<dbReference type="EC" id="2.7.13.3" evidence="2"/>
<dbReference type="SMART" id="SM00091">
    <property type="entry name" value="PAS"/>
    <property type="match status" value="3"/>
</dbReference>
<evidence type="ECO:0000259" key="11">
    <source>
        <dbReference type="PROSITE" id="PS50112"/>
    </source>
</evidence>
<gene>
    <name evidence="13" type="ORF">FB550_104137</name>
</gene>
<keyword evidence="14" id="KW-1185">Reference proteome</keyword>
<feature type="domain" description="PAC" evidence="12">
    <location>
        <begin position="229"/>
        <end position="282"/>
    </location>
</feature>
<dbReference type="Pfam" id="PF00512">
    <property type="entry name" value="HisKA"/>
    <property type="match status" value="1"/>
</dbReference>
<dbReference type="PROSITE" id="PS50109">
    <property type="entry name" value="HIS_KIN"/>
    <property type="match status" value="1"/>
</dbReference>
<dbReference type="CDD" id="cd00082">
    <property type="entry name" value="HisKA"/>
    <property type="match status" value="1"/>
</dbReference>
<dbReference type="AlphaFoldDB" id="A0A561DGT5"/>
<protein>
    <recommendedName>
        <fullName evidence="2">histidine kinase</fullName>
        <ecNumber evidence="2">2.7.13.3</ecNumber>
    </recommendedName>
</protein>
<evidence type="ECO:0000256" key="8">
    <source>
        <dbReference type="ARBA" id="ARBA00022969"/>
    </source>
</evidence>
<dbReference type="InterPro" id="IPR001610">
    <property type="entry name" value="PAC"/>
</dbReference>
<dbReference type="InterPro" id="IPR036097">
    <property type="entry name" value="HisK_dim/P_sf"/>
</dbReference>
<evidence type="ECO:0000256" key="2">
    <source>
        <dbReference type="ARBA" id="ARBA00012438"/>
    </source>
</evidence>
<reference evidence="13 14" key="1">
    <citation type="submission" date="2019-06" db="EMBL/GenBank/DDBJ databases">
        <title>Sorghum-associated microbial communities from plants grown in Nebraska, USA.</title>
        <authorList>
            <person name="Schachtman D."/>
        </authorList>
    </citation>
    <scope>NUCLEOTIDE SEQUENCE [LARGE SCALE GENOMIC DNA]</scope>
    <source>
        <strain evidence="13 14">2482</strain>
    </source>
</reference>
<dbReference type="GO" id="GO:0005524">
    <property type="term" value="F:ATP binding"/>
    <property type="evidence" value="ECO:0007669"/>
    <property type="project" value="UniProtKB-KW"/>
</dbReference>
<sequence length="627" mass="71645">MGERNGKRKMNSPVEAIKSEKRMLLLKYLEENHSRYETLFSCNEDGIFVLDIEGHVVQSNPAFQQLTGYSHAETDKLRLQFLFPIDHINKVFHHFSNAVVGRFSNFDTKIITNIGQILDLNITFIPISEDDQIVGVRAVGKDITELKRKKEEIRKIEEMQRVLTDNILDVIVSTNLQGEIVYVSPSCEYILGFEQNEIIKENLLSFVHPEDVEKAYQSRKMVLDSQESGQECYRIRKKSGEYLWVESLCKPIIAHDTLHVLEIVSVIRDVTERKKGEEEAKRREETYRDLVEYSPDAVIIAKDSEILFINDTGARLFGAEDKKDILNKSIGEIIHPDFHEIAREREIMVMEGNITEFIEYKLLRLDGTPFVAEVKGIPTFYQNTPARHIIIRDVTERKKTHELLLNSEKLNVAGQLAAGIAHEVRNPLTAIKGFLQLMESEGEGNKSYFDIIESEMDRIELILSELLVLAKPHELKFGPIDLISLLENVKTLIDTQAVINGIRIETKYNYQNFTINSDKNQLKQVFINILKNAVEAMPQGGFISIEVKQYGCNMVKIFFKDTGFGMSPEILKRVGEPFFTTKEDGTGLGIMISKQIIENHGGTINIWSDEQGTMIEVILPIASERLH</sequence>
<dbReference type="EMBL" id="VIVN01000004">
    <property type="protein sequence ID" value="TWE02591.1"/>
    <property type="molecule type" value="Genomic_DNA"/>
</dbReference>
<comment type="caution">
    <text evidence="13">The sequence shown here is derived from an EMBL/GenBank/DDBJ whole genome shotgun (WGS) entry which is preliminary data.</text>
</comment>
<dbReference type="InterPro" id="IPR013655">
    <property type="entry name" value="PAS_fold_3"/>
</dbReference>
<evidence type="ECO:0000256" key="3">
    <source>
        <dbReference type="ARBA" id="ARBA00022553"/>
    </source>
</evidence>
<keyword evidence="9" id="KW-0902">Two-component regulatory system</keyword>
<dbReference type="FunFam" id="1.10.287.130:FF:000040">
    <property type="entry name" value="PAS domain-containing sensor histidine kinase"/>
    <property type="match status" value="1"/>
</dbReference>
<dbReference type="InterPro" id="IPR003661">
    <property type="entry name" value="HisK_dim/P_dom"/>
</dbReference>
<keyword evidence="8" id="KW-0749">Sporulation</keyword>
<dbReference type="InterPro" id="IPR036890">
    <property type="entry name" value="HATPase_C_sf"/>
</dbReference>
<feature type="domain" description="PAS" evidence="11">
    <location>
        <begin position="283"/>
        <end position="353"/>
    </location>
</feature>
<dbReference type="SUPFAM" id="SSF55874">
    <property type="entry name" value="ATPase domain of HSP90 chaperone/DNA topoisomerase II/histidine kinase"/>
    <property type="match status" value="1"/>
</dbReference>
<keyword evidence="3" id="KW-0597">Phosphoprotein</keyword>